<evidence type="ECO:0000256" key="1">
    <source>
        <dbReference type="SAM" id="MobiDB-lite"/>
    </source>
</evidence>
<organism evidence="2 3">
    <name type="scientific">Malassezia pachydermatis</name>
    <dbReference type="NCBI Taxonomy" id="77020"/>
    <lineage>
        <taxon>Eukaryota</taxon>
        <taxon>Fungi</taxon>
        <taxon>Dikarya</taxon>
        <taxon>Basidiomycota</taxon>
        <taxon>Ustilaginomycotina</taxon>
        <taxon>Malasseziomycetes</taxon>
        <taxon>Malasseziales</taxon>
        <taxon>Malasseziaceae</taxon>
        <taxon>Malassezia</taxon>
    </lineage>
</organism>
<accession>A0A0M8MP04</accession>
<dbReference type="AlphaFoldDB" id="A0A0M8MP04"/>
<evidence type="ECO:0000313" key="3">
    <source>
        <dbReference type="Proteomes" id="UP000037751"/>
    </source>
</evidence>
<gene>
    <name evidence="2" type="ORF">Malapachy_3164</name>
</gene>
<feature type="compositionally biased region" description="Basic residues" evidence="1">
    <location>
        <begin position="89"/>
        <end position="99"/>
    </location>
</feature>
<feature type="compositionally biased region" description="Low complexity" evidence="1">
    <location>
        <begin position="133"/>
        <end position="149"/>
    </location>
</feature>
<dbReference type="EMBL" id="LGAV01000001">
    <property type="protein sequence ID" value="KOS16346.1"/>
    <property type="molecule type" value="Genomic_DNA"/>
</dbReference>
<proteinExistence type="predicted"/>
<dbReference type="Proteomes" id="UP000037751">
    <property type="component" value="Unassembled WGS sequence"/>
</dbReference>
<sequence length="171" mass="18833">MSTKSTTVHGKAHDYKAHFTKARTKYDKVMEQQSELKNTVSKMIAKQQALQEEVDYLLDAISEWQDKAQLGELRFGPSHARASCSTPVRKAKSTSHRSRLPTSMTEYSDDDDDDDDQSAVSESMPLAASDTLPAPASAPKRPRADATPAEADEDASLPEQTPTSPKRPRLS</sequence>
<dbReference type="VEuPathDB" id="FungiDB:Malapachy_3164"/>
<keyword evidence="3" id="KW-1185">Reference proteome</keyword>
<dbReference type="STRING" id="77020.A0A0M8MP04"/>
<feature type="region of interest" description="Disordered" evidence="1">
    <location>
        <begin position="74"/>
        <end position="171"/>
    </location>
</feature>
<dbReference type="GeneID" id="28729518"/>
<dbReference type="OrthoDB" id="2442602at2759"/>
<comment type="caution">
    <text evidence="2">The sequence shown here is derived from an EMBL/GenBank/DDBJ whole genome shotgun (WGS) entry which is preliminary data.</text>
</comment>
<dbReference type="RefSeq" id="XP_017993978.1">
    <property type="nucleotide sequence ID" value="XM_018137642.1"/>
</dbReference>
<evidence type="ECO:0000313" key="2">
    <source>
        <dbReference type="EMBL" id="KOS16346.1"/>
    </source>
</evidence>
<name>A0A0M8MP04_9BASI</name>
<protein>
    <submittedName>
        <fullName evidence="2">Uncharacterized protein</fullName>
    </submittedName>
</protein>
<feature type="compositionally biased region" description="Acidic residues" evidence="1">
    <location>
        <begin position="107"/>
        <end position="117"/>
    </location>
</feature>
<reference evidence="2 3" key="1">
    <citation type="submission" date="2015-07" db="EMBL/GenBank/DDBJ databases">
        <title>Draft Genome Sequence of Malassezia furfur CBS1878 and Malassezia pachydermatis CBS1879.</title>
        <authorList>
            <person name="Triana S."/>
            <person name="Ohm R."/>
            <person name="Gonzalez A."/>
            <person name="DeCock H."/>
            <person name="Restrepo S."/>
            <person name="Celis A."/>
        </authorList>
    </citation>
    <scope>NUCLEOTIDE SEQUENCE [LARGE SCALE GENOMIC DNA]</scope>
    <source>
        <strain evidence="2 3">CBS 1879</strain>
    </source>
</reference>